<organism evidence="1 2">
    <name type="scientific">Papaver somniferum</name>
    <name type="common">Opium poppy</name>
    <dbReference type="NCBI Taxonomy" id="3469"/>
    <lineage>
        <taxon>Eukaryota</taxon>
        <taxon>Viridiplantae</taxon>
        <taxon>Streptophyta</taxon>
        <taxon>Embryophyta</taxon>
        <taxon>Tracheophyta</taxon>
        <taxon>Spermatophyta</taxon>
        <taxon>Magnoliopsida</taxon>
        <taxon>Ranunculales</taxon>
        <taxon>Papaveraceae</taxon>
        <taxon>Papaveroideae</taxon>
        <taxon>Papaver</taxon>
    </lineage>
</organism>
<dbReference type="AlphaFoldDB" id="A0A4Y7JGI7"/>
<accession>A0A4Y7JGI7</accession>
<evidence type="ECO:0000313" key="1">
    <source>
        <dbReference type="EMBL" id="RZC59051.1"/>
    </source>
</evidence>
<reference evidence="1 2" key="1">
    <citation type="journal article" date="2018" name="Science">
        <title>The opium poppy genome and morphinan production.</title>
        <authorList>
            <person name="Guo L."/>
            <person name="Winzer T."/>
            <person name="Yang X."/>
            <person name="Li Y."/>
            <person name="Ning Z."/>
            <person name="He Z."/>
            <person name="Teodor R."/>
            <person name="Lu Y."/>
            <person name="Bowser T.A."/>
            <person name="Graham I.A."/>
            <person name="Ye K."/>
        </authorList>
    </citation>
    <scope>NUCLEOTIDE SEQUENCE [LARGE SCALE GENOMIC DNA]</scope>
    <source>
        <strain evidence="2">cv. HN1</strain>
        <tissue evidence="1">Leaves</tissue>
    </source>
</reference>
<dbReference type="PANTHER" id="PTHR47926:SF506">
    <property type="entry name" value="TETRATRICOPEPTIDE REPEAT-LIKE SUPERFAMILY PROTEIN ISOFORM 1"/>
    <property type="match status" value="1"/>
</dbReference>
<dbReference type="GO" id="GO:0003723">
    <property type="term" value="F:RNA binding"/>
    <property type="evidence" value="ECO:0007669"/>
    <property type="project" value="InterPro"/>
</dbReference>
<dbReference type="EMBL" id="CM010718">
    <property type="protein sequence ID" value="RZC59051.1"/>
    <property type="molecule type" value="Genomic_DNA"/>
</dbReference>
<dbReference type="Proteomes" id="UP000316621">
    <property type="component" value="Chromosome 4"/>
</dbReference>
<evidence type="ECO:0008006" key="3">
    <source>
        <dbReference type="Google" id="ProtNLM"/>
    </source>
</evidence>
<gene>
    <name evidence="1" type="ORF">C5167_006347</name>
</gene>
<dbReference type="GO" id="GO:0009451">
    <property type="term" value="P:RNA modification"/>
    <property type="evidence" value="ECO:0007669"/>
    <property type="project" value="InterPro"/>
</dbReference>
<sequence>MYSKVGSLKVAKHVFDQMPNRNQASWDTTVSGFVGAGLRVKGKCRNELIGGSAENEEPQAAVKAYKSMRKDGISVNYVTIVSILGYWSALNDLVKVGARIILMGFGQDDYVKNSLLTMYAKCGDFASSSFIFNEFASKTDVSWNVMIATNANQGNGSRGFKISSLIISASLEGSLLVQTWQHWKRANNFIFKLCFGSDLHVANAAMDMYGKCGDMVDVLKILAEPTSRSRHGYFKEDIKTFNEMIQIGECPDHVTPICL</sequence>
<dbReference type="InterPro" id="IPR011990">
    <property type="entry name" value="TPR-like_helical_dom_sf"/>
</dbReference>
<dbReference type="PANTHER" id="PTHR47926">
    <property type="entry name" value="PENTATRICOPEPTIDE REPEAT-CONTAINING PROTEIN"/>
    <property type="match status" value="1"/>
</dbReference>
<keyword evidence="2" id="KW-1185">Reference proteome</keyword>
<proteinExistence type="predicted"/>
<dbReference type="InterPro" id="IPR046960">
    <property type="entry name" value="PPR_At4g14850-like_plant"/>
</dbReference>
<evidence type="ECO:0000313" key="2">
    <source>
        <dbReference type="Proteomes" id="UP000316621"/>
    </source>
</evidence>
<name>A0A4Y7JGI7_PAPSO</name>
<protein>
    <recommendedName>
        <fullName evidence="3">Pentatricopeptide repeat-containing protein</fullName>
    </recommendedName>
</protein>
<dbReference type="Gene3D" id="1.25.40.10">
    <property type="entry name" value="Tetratricopeptide repeat domain"/>
    <property type="match status" value="2"/>
</dbReference>
<dbReference type="Gramene" id="RZC59051">
    <property type="protein sequence ID" value="RZC59051"/>
    <property type="gene ID" value="C5167_006347"/>
</dbReference>